<gene>
    <name evidence="1" type="ORF">L9F63_007541</name>
</gene>
<feature type="non-terminal residue" evidence="1">
    <location>
        <position position="79"/>
    </location>
</feature>
<reference evidence="1" key="1">
    <citation type="journal article" date="2023" name="IScience">
        <title>Live-bearing cockroach genome reveals convergent evolutionary mechanisms linked to viviparity in insects and beyond.</title>
        <authorList>
            <person name="Fouks B."/>
            <person name="Harrison M.C."/>
            <person name="Mikhailova A.A."/>
            <person name="Marchal E."/>
            <person name="English S."/>
            <person name="Carruthers M."/>
            <person name="Jennings E.C."/>
            <person name="Chiamaka E.L."/>
            <person name="Frigard R.A."/>
            <person name="Pippel M."/>
            <person name="Attardo G.M."/>
            <person name="Benoit J.B."/>
            <person name="Bornberg-Bauer E."/>
            <person name="Tobe S.S."/>
        </authorList>
    </citation>
    <scope>NUCLEOTIDE SEQUENCE</scope>
    <source>
        <strain evidence="1">Stay&amp;Tobe</strain>
    </source>
</reference>
<sequence length="79" mass="9840">LKHLMLVFAFCTALMVTNFRSWQFRHMKRIGKLIFLIILKCLFWPSLTSYLKIDGSSRRLVFRWSYYRYRIWNILRNFN</sequence>
<dbReference type="AlphaFoldDB" id="A0AAD8E3U7"/>
<feature type="non-terminal residue" evidence="1">
    <location>
        <position position="1"/>
    </location>
</feature>
<dbReference type="Proteomes" id="UP001233999">
    <property type="component" value="Unassembled WGS sequence"/>
</dbReference>
<organism evidence="1 2">
    <name type="scientific">Diploptera punctata</name>
    <name type="common">Pacific beetle cockroach</name>
    <dbReference type="NCBI Taxonomy" id="6984"/>
    <lineage>
        <taxon>Eukaryota</taxon>
        <taxon>Metazoa</taxon>
        <taxon>Ecdysozoa</taxon>
        <taxon>Arthropoda</taxon>
        <taxon>Hexapoda</taxon>
        <taxon>Insecta</taxon>
        <taxon>Pterygota</taxon>
        <taxon>Neoptera</taxon>
        <taxon>Polyneoptera</taxon>
        <taxon>Dictyoptera</taxon>
        <taxon>Blattodea</taxon>
        <taxon>Blaberoidea</taxon>
        <taxon>Blaberidae</taxon>
        <taxon>Diplopterinae</taxon>
        <taxon>Diploptera</taxon>
    </lineage>
</organism>
<evidence type="ECO:0000313" key="1">
    <source>
        <dbReference type="EMBL" id="KAJ9575607.1"/>
    </source>
</evidence>
<accession>A0AAD8E3U7</accession>
<keyword evidence="2" id="KW-1185">Reference proteome</keyword>
<comment type="caution">
    <text evidence="1">The sequence shown here is derived from an EMBL/GenBank/DDBJ whole genome shotgun (WGS) entry which is preliminary data.</text>
</comment>
<evidence type="ECO:0000313" key="2">
    <source>
        <dbReference type="Proteomes" id="UP001233999"/>
    </source>
</evidence>
<name>A0AAD8E3U7_DIPPU</name>
<proteinExistence type="predicted"/>
<reference evidence="1" key="2">
    <citation type="submission" date="2023-05" db="EMBL/GenBank/DDBJ databases">
        <authorList>
            <person name="Fouks B."/>
        </authorList>
    </citation>
    <scope>NUCLEOTIDE SEQUENCE</scope>
    <source>
        <strain evidence="1">Stay&amp;Tobe</strain>
        <tissue evidence="1">Testes</tissue>
    </source>
</reference>
<dbReference type="EMBL" id="JASPKZ010009828">
    <property type="protein sequence ID" value="KAJ9575607.1"/>
    <property type="molecule type" value="Genomic_DNA"/>
</dbReference>
<protein>
    <submittedName>
        <fullName evidence="1">Uncharacterized protein</fullName>
    </submittedName>
</protein>